<dbReference type="EMBL" id="CM035409">
    <property type="protein sequence ID" value="KAH7438586.1"/>
    <property type="molecule type" value="Genomic_DNA"/>
</dbReference>
<gene>
    <name evidence="1" type="ORF">KP509_04G021900</name>
</gene>
<name>A0A8T2UXF7_CERRI</name>
<reference evidence="1" key="1">
    <citation type="submission" date="2021-08" db="EMBL/GenBank/DDBJ databases">
        <title>WGS assembly of Ceratopteris richardii.</title>
        <authorList>
            <person name="Marchant D.B."/>
            <person name="Chen G."/>
            <person name="Jenkins J."/>
            <person name="Shu S."/>
            <person name="Leebens-Mack J."/>
            <person name="Grimwood J."/>
            <person name="Schmutz J."/>
            <person name="Soltis P."/>
            <person name="Soltis D."/>
            <person name="Chen Z.-H."/>
        </authorList>
    </citation>
    <scope>NUCLEOTIDE SEQUENCE</scope>
    <source>
        <strain evidence="1">Whitten #5841</strain>
        <tissue evidence="1">Leaf</tissue>
    </source>
</reference>
<keyword evidence="2" id="KW-1185">Reference proteome</keyword>
<dbReference type="AlphaFoldDB" id="A0A8T2UXF7"/>
<proteinExistence type="predicted"/>
<comment type="caution">
    <text evidence="1">The sequence shown here is derived from an EMBL/GenBank/DDBJ whole genome shotgun (WGS) entry which is preliminary data.</text>
</comment>
<evidence type="ECO:0000313" key="2">
    <source>
        <dbReference type="Proteomes" id="UP000825935"/>
    </source>
</evidence>
<dbReference type="Proteomes" id="UP000825935">
    <property type="component" value="Chromosome 4"/>
</dbReference>
<evidence type="ECO:0000313" key="1">
    <source>
        <dbReference type="EMBL" id="KAH7438586.1"/>
    </source>
</evidence>
<accession>A0A8T2UXF7</accession>
<sequence length="233" mass="25301">MDVIASSFSPVGCLACRAALHPDKARTLLRSGSKSSQPAERGSFLPAKTKWPLGLVLGVAILMQPGPHFSDDLAFAFDWFGNSSSSIEKDPVEPFTLYGSVFKKYFIENIVEGKVVSRRKGFTTTACVNALDADKEVPELQGVPAGLKVVIIGEPQCAKSEGKSREETCIPACKSSCAEAIKKHLAEVTRETGYVLDRKDTTKVMEACSNQCTNECLKPGKSTSFIYPFRPSR</sequence>
<dbReference type="OMA" id="ACRSACF"/>
<protein>
    <submittedName>
        <fullName evidence="1">Uncharacterized protein</fullName>
    </submittedName>
</protein>
<dbReference type="OrthoDB" id="534691at2759"/>
<organism evidence="1 2">
    <name type="scientific">Ceratopteris richardii</name>
    <name type="common">Triangle waterfern</name>
    <dbReference type="NCBI Taxonomy" id="49495"/>
    <lineage>
        <taxon>Eukaryota</taxon>
        <taxon>Viridiplantae</taxon>
        <taxon>Streptophyta</taxon>
        <taxon>Embryophyta</taxon>
        <taxon>Tracheophyta</taxon>
        <taxon>Polypodiopsida</taxon>
        <taxon>Polypodiidae</taxon>
        <taxon>Polypodiales</taxon>
        <taxon>Pteridineae</taxon>
        <taxon>Pteridaceae</taxon>
        <taxon>Parkerioideae</taxon>
        <taxon>Ceratopteris</taxon>
    </lineage>
</organism>